<dbReference type="Pfam" id="PF13540">
    <property type="entry name" value="RCC1_2"/>
    <property type="match status" value="1"/>
</dbReference>
<feature type="repeat" description="RCC1" evidence="3">
    <location>
        <begin position="381"/>
        <end position="441"/>
    </location>
</feature>
<dbReference type="CDD" id="cd22249">
    <property type="entry name" value="UDM1_RNF168_RNF169-like"/>
    <property type="match status" value="1"/>
</dbReference>
<dbReference type="PANTHER" id="PTHR22872:SF2">
    <property type="entry name" value="INHIBITOR OF BRUTON TYROSINE KINASE"/>
    <property type="match status" value="1"/>
</dbReference>
<organism evidence="6 7">
    <name type="scientific">Thielaviopsis punctulata</name>
    <dbReference type="NCBI Taxonomy" id="72032"/>
    <lineage>
        <taxon>Eukaryota</taxon>
        <taxon>Fungi</taxon>
        <taxon>Dikarya</taxon>
        <taxon>Ascomycota</taxon>
        <taxon>Pezizomycotina</taxon>
        <taxon>Sordariomycetes</taxon>
        <taxon>Hypocreomycetidae</taxon>
        <taxon>Microascales</taxon>
        <taxon>Ceratocystidaceae</taxon>
        <taxon>Thielaviopsis</taxon>
    </lineage>
</organism>
<dbReference type="SMART" id="SM00248">
    <property type="entry name" value="ANK"/>
    <property type="match status" value="2"/>
</dbReference>
<feature type="compositionally biased region" description="Polar residues" evidence="4">
    <location>
        <begin position="1280"/>
        <end position="1296"/>
    </location>
</feature>
<dbReference type="PROSITE" id="PS50097">
    <property type="entry name" value="BTB"/>
    <property type="match status" value="1"/>
</dbReference>
<feature type="region of interest" description="Disordered" evidence="4">
    <location>
        <begin position="1444"/>
        <end position="1500"/>
    </location>
</feature>
<dbReference type="SUPFAM" id="SSF48403">
    <property type="entry name" value="Ankyrin repeat"/>
    <property type="match status" value="1"/>
</dbReference>
<evidence type="ECO:0000256" key="4">
    <source>
        <dbReference type="SAM" id="MobiDB-lite"/>
    </source>
</evidence>
<evidence type="ECO:0000256" key="1">
    <source>
        <dbReference type="ARBA" id="ARBA00022737"/>
    </source>
</evidence>
<feature type="repeat" description="ANK" evidence="2">
    <location>
        <begin position="124"/>
        <end position="146"/>
    </location>
</feature>
<dbReference type="PROSITE" id="PS50012">
    <property type="entry name" value="RCC1_3"/>
    <property type="match status" value="2"/>
</dbReference>
<feature type="compositionally biased region" description="Polar residues" evidence="4">
    <location>
        <begin position="1641"/>
        <end position="1662"/>
    </location>
</feature>
<dbReference type="InterPro" id="IPR036770">
    <property type="entry name" value="Ankyrin_rpt-contain_sf"/>
</dbReference>
<dbReference type="InterPro" id="IPR000210">
    <property type="entry name" value="BTB/POZ_dom"/>
</dbReference>
<evidence type="ECO:0000313" key="6">
    <source>
        <dbReference type="EMBL" id="KKA30471.1"/>
    </source>
</evidence>
<dbReference type="CDD" id="cd18186">
    <property type="entry name" value="BTB_POZ_ZBTB_KLHL-like"/>
    <property type="match status" value="1"/>
</dbReference>
<evidence type="ECO:0000256" key="3">
    <source>
        <dbReference type="PROSITE-ProRule" id="PRU00235"/>
    </source>
</evidence>
<dbReference type="Pfam" id="PF12796">
    <property type="entry name" value="Ank_2"/>
    <property type="match status" value="1"/>
</dbReference>
<protein>
    <recommendedName>
        <fullName evidence="5">BTB domain-containing protein</fullName>
    </recommendedName>
</protein>
<dbReference type="Gene3D" id="2.130.10.30">
    <property type="entry name" value="Regulator of chromosome condensation 1/beta-lactamase-inhibitor protein II"/>
    <property type="match status" value="1"/>
</dbReference>
<dbReference type="InterPro" id="IPR051625">
    <property type="entry name" value="Signaling_Regulatory_Domain"/>
</dbReference>
<feature type="compositionally biased region" description="Low complexity" evidence="4">
    <location>
        <begin position="1463"/>
        <end position="1488"/>
    </location>
</feature>
<reference evidence="6 7" key="1">
    <citation type="submission" date="2015-03" db="EMBL/GenBank/DDBJ databases">
        <authorList>
            <person name="Radwan O."/>
            <person name="Al-Naeli F.A."/>
            <person name="Rendon G.A."/>
            <person name="Fields C."/>
        </authorList>
    </citation>
    <scope>NUCLEOTIDE SEQUENCE [LARGE SCALE GENOMIC DNA]</scope>
    <source>
        <strain evidence="6">CR-DP1</strain>
    </source>
</reference>
<feature type="compositionally biased region" description="Acidic residues" evidence="4">
    <location>
        <begin position="211"/>
        <end position="222"/>
    </location>
</feature>
<dbReference type="OrthoDB" id="1893551at2759"/>
<dbReference type="SUPFAM" id="SSF54695">
    <property type="entry name" value="POZ domain"/>
    <property type="match status" value="2"/>
</dbReference>
<dbReference type="CDD" id="cd18500">
    <property type="entry name" value="BACK_IBtk"/>
    <property type="match status" value="1"/>
</dbReference>
<dbReference type="PROSITE" id="PS50088">
    <property type="entry name" value="ANK_REPEAT"/>
    <property type="match status" value="1"/>
</dbReference>
<feature type="compositionally biased region" description="Polar residues" evidence="4">
    <location>
        <begin position="1522"/>
        <end position="1541"/>
    </location>
</feature>
<name>A0A0F4ZK23_9PEZI</name>
<gene>
    <name evidence="6" type="ORF">TD95_000616</name>
</gene>
<feature type="compositionally biased region" description="Acidic residues" evidence="4">
    <location>
        <begin position="1188"/>
        <end position="1198"/>
    </location>
</feature>
<feature type="region of interest" description="Disordered" evidence="4">
    <location>
        <begin position="1136"/>
        <end position="1222"/>
    </location>
</feature>
<dbReference type="Pfam" id="PF00651">
    <property type="entry name" value="BTB"/>
    <property type="match status" value="1"/>
</dbReference>
<dbReference type="SMART" id="SM00225">
    <property type="entry name" value="BTB"/>
    <property type="match status" value="1"/>
</dbReference>
<dbReference type="PANTHER" id="PTHR22872">
    <property type="entry name" value="BTK-BINDING PROTEIN-RELATED"/>
    <property type="match status" value="1"/>
</dbReference>
<evidence type="ECO:0000256" key="2">
    <source>
        <dbReference type="PROSITE-ProRule" id="PRU00023"/>
    </source>
</evidence>
<feature type="compositionally biased region" description="Low complexity" evidence="4">
    <location>
        <begin position="46"/>
        <end position="57"/>
    </location>
</feature>
<feature type="compositionally biased region" description="Low complexity" evidence="4">
    <location>
        <begin position="1578"/>
        <end position="1597"/>
    </location>
</feature>
<dbReference type="InterPro" id="IPR000408">
    <property type="entry name" value="Reg_chr_condens"/>
</dbReference>
<feature type="compositionally biased region" description="Polar residues" evidence="4">
    <location>
        <begin position="1328"/>
        <end position="1342"/>
    </location>
</feature>
<feature type="region of interest" description="Disordered" evidence="4">
    <location>
        <begin position="1274"/>
        <end position="1413"/>
    </location>
</feature>
<dbReference type="Gene3D" id="3.30.710.10">
    <property type="entry name" value="Potassium Channel Kv1.1, Chain A"/>
    <property type="match status" value="2"/>
</dbReference>
<sequence>MATSANLWRLFWDQDIDGFSRLLATSTTASGTGSFAPGSYGKESYLGSSPLGRPSSLTKASKSRKGQTKNQSLAVSKAEINSRDHAGLTLLLRAAVSTGPLSISFVRVLLQHPAIDLYAQDTENGWNALHRALYAGNISIARLLLETEETRFHNDILGTGGRIGSLIKTKDREGNSPFDLYLTTISVREITRDLKILSQARADNDHGSDHEADDSDDDEDTESENHRPETADIIFGDEVFMFGSNKNNSLGVGDGDDRQYPERIQLDRPENIIKYFHTQYLESVDLISDPARSNGRQVPQMIRSKPLVIRDVVLSKFHSAILTDDPFANLYISGVGRGGRLGLGDENTQFRFVPLQGPLSEAKIIKVALGQNHSMAVTSSGALWTWGSNSSSQLGYILPPSPNPDGEPVSLYPRQVFGTLKKEFIIGAAASAIHSVAYTATSLFCWGSNQGQLALMDSDSRSLKAQVTPRKVAASLFSSPIKMVCASDKATTCLLQNHTVVVFTNYGYNIVNFPVIDILAGFGVQGSSGSKARNKRKHGQTTKVDFLSSGGDTVAALTATGEVYIINMNATATGNNSTMSTTNPAKIRSSVSPPQRIWHARKDAATSAGVGENGSVILCTESGAVWRRVTRELTQDNNRKGDSKRDAFKFQRVPTLTGAVAVRGSPFGAFAAVRSDTKVTKDLISVQPQSLWADVGSLFPLQNFTSMNTFTGADALSVFQALAGRKDVSCFVREVLKSSDIESDLARFLGAASFDDTLYDALVWTSSAPNLRIPVHSWLLAARSRTFRACISKAVKGQTVEVPDFFSIQRHNFKMEIEFQNLDIYGLLNLVTIAYTDSVVPIWNHTRLAPHMAHRYRQVRSELMKLASKLGMDTLEAAARSQVQARPSMNVDFRHAICDSRFFDSGNVLLKLNGKDILVHRDMMCQRCPWFHSLFKGHSHGAWLKPRLKVLEPGSPIVVDFSHIDPKAFEYVLEHIYSDVGTELFDDVVTASLDEFGELVYSVMEIANEFMLDRLIEVCQSVLGRFVTMRNVATILNKVDITYISSFKTASLEYVCLQLEGFLENHLLDHMDDALLEELDNVVRQNQLAAQPFARSQRLEALFLLHEHLKADIEEERRIRCQELAWKALPKADFAASSGPKARQDGLEVPSGLSPFAKNNRKKVRDDRDRSSLNTPRSAASPDLRATEDDDMMFEMDMDPLTPMPPSRSKDSLGGESLGKGKMKKLNLKREPLVWDRADQSSSFPPPAAPWASQGQNALDSQITMITEAMEDAALDDESGWQSVSKTRARKQSISSPPMPSHFYSGSPSIDHEVRPAINMPLAKAHRTSTSAQSPTSMQSLPSRPLNLGSLLPGASASPPESKLKMKLPPPPTVPPPSLSAIFNEQEEERQRKKDLEQARSRPLHEIQAEQEFEQWWREEQLKMKQRARDNRKSEQLIQRLLAQENACASGSSSSNPGGGKSRGNNSGKGKSRASGSGADAGAGSSKTSKSKEPVYPKARSWAETTSFIPGQLAHEQFGITAGSSQNFSPFPRDQQTQSPLFSPPRQYKQEQKQNQQQKHRGRQQKQKQQDSSKHKSGGSTASASGSGSVPAPAADSNALAGNKKQHDTPGKKGQRNPRGSGSGGPNQTSQQKKPGGGNKRSVSAGRSANPSDPVSSRTHGQ</sequence>
<dbReference type="Gene3D" id="1.25.40.20">
    <property type="entry name" value="Ankyrin repeat-containing domain"/>
    <property type="match status" value="1"/>
</dbReference>
<dbReference type="PROSITE" id="PS50297">
    <property type="entry name" value="ANK_REP_REGION"/>
    <property type="match status" value="1"/>
</dbReference>
<dbReference type="SUPFAM" id="SSF50985">
    <property type="entry name" value="RCC1/BLIP-II"/>
    <property type="match status" value="1"/>
</dbReference>
<feature type="region of interest" description="Disordered" evidence="4">
    <location>
        <begin position="201"/>
        <end position="230"/>
    </location>
</feature>
<dbReference type="InterPro" id="IPR002110">
    <property type="entry name" value="Ankyrin_rpt"/>
</dbReference>
<feature type="compositionally biased region" description="Basic and acidic residues" evidence="4">
    <location>
        <begin position="1389"/>
        <end position="1408"/>
    </location>
</feature>
<dbReference type="PRINTS" id="PR00633">
    <property type="entry name" value="RCCNDNSATION"/>
</dbReference>
<dbReference type="EMBL" id="LAEV01000372">
    <property type="protein sequence ID" value="KKA30471.1"/>
    <property type="molecule type" value="Genomic_DNA"/>
</dbReference>
<dbReference type="Proteomes" id="UP000033483">
    <property type="component" value="Unassembled WGS sequence"/>
</dbReference>
<dbReference type="InterPro" id="IPR011333">
    <property type="entry name" value="SKP1/BTB/POZ_sf"/>
</dbReference>
<keyword evidence="7" id="KW-1185">Reference proteome</keyword>
<dbReference type="InterPro" id="IPR009091">
    <property type="entry name" value="RCC1/BLIP-II"/>
</dbReference>
<evidence type="ECO:0000259" key="5">
    <source>
        <dbReference type="PROSITE" id="PS50097"/>
    </source>
</evidence>
<keyword evidence="1" id="KW-0677">Repeat</keyword>
<feature type="region of interest" description="Disordered" evidence="4">
    <location>
        <begin position="46"/>
        <end position="75"/>
    </location>
</feature>
<feature type="compositionally biased region" description="Pro residues" evidence="4">
    <location>
        <begin position="1368"/>
        <end position="1378"/>
    </location>
</feature>
<feature type="repeat" description="RCC1" evidence="3">
    <location>
        <begin position="328"/>
        <end position="380"/>
    </location>
</feature>
<accession>A0A0F4ZK23</accession>
<feature type="region of interest" description="Disordered" evidence="4">
    <location>
        <begin position="1517"/>
        <end position="1662"/>
    </location>
</feature>
<evidence type="ECO:0000313" key="7">
    <source>
        <dbReference type="Proteomes" id="UP000033483"/>
    </source>
</evidence>
<feature type="domain" description="BTB" evidence="5">
    <location>
        <begin position="906"/>
        <end position="979"/>
    </location>
</feature>
<keyword evidence="2" id="KW-0040">ANK repeat</keyword>
<comment type="caution">
    <text evidence="6">The sequence shown here is derived from an EMBL/GenBank/DDBJ whole genome shotgun (WGS) entry which is preliminary data.</text>
</comment>
<proteinExistence type="predicted"/>